<gene>
    <name evidence="1" type="ORF">BBI04_008010</name>
</gene>
<protein>
    <recommendedName>
        <fullName evidence="3">Lysozyme inhibitor LprI N-terminal domain-containing protein</fullName>
    </recommendedName>
</protein>
<organism evidence="1 2">
    <name type="scientific">Agrobacterium vitis</name>
    <name type="common">Rhizobium vitis</name>
    <dbReference type="NCBI Taxonomy" id="373"/>
    <lineage>
        <taxon>Bacteria</taxon>
        <taxon>Pseudomonadati</taxon>
        <taxon>Pseudomonadota</taxon>
        <taxon>Alphaproteobacteria</taxon>
        <taxon>Hyphomicrobiales</taxon>
        <taxon>Rhizobiaceae</taxon>
        <taxon>Rhizobium/Agrobacterium group</taxon>
        <taxon>Agrobacterium</taxon>
    </lineage>
</organism>
<evidence type="ECO:0000313" key="2">
    <source>
        <dbReference type="Proteomes" id="UP000175993"/>
    </source>
</evidence>
<evidence type="ECO:0000313" key="1">
    <source>
        <dbReference type="EMBL" id="MUP04757.1"/>
    </source>
</evidence>
<dbReference type="AlphaFoldDB" id="A0ABD6G7V6"/>
<proteinExistence type="predicted"/>
<dbReference type="Proteomes" id="UP000175993">
    <property type="component" value="Unassembled WGS sequence"/>
</dbReference>
<evidence type="ECO:0008006" key="3">
    <source>
        <dbReference type="Google" id="ProtNLM"/>
    </source>
</evidence>
<reference evidence="1 2" key="1">
    <citation type="submission" date="2019-11" db="EMBL/GenBank/DDBJ databases">
        <title>Whole-genome sequencing of Allorhizobium vitis.</title>
        <authorList>
            <person name="Gan H.M."/>
            <person name="Savka M.A."/>
        </authorList>
    </citation>
    <scope>NUCLEOTIDE SEQUENCE [LARGE SCALE GENOMIC DNA]</scope>
    <source>
        <strain evidence="1 2">AB4</strain>
    </source>
</reference>
<name>A0ABD6G7V6_AGRVI</name>
<dbReference type="EMBL" id="MBEV02000003">
    <property type="protein sequence ID" value="MUP04757.1"/>
    <property type="molecule type" value="Genomic_DNA"/>
</dbReference>
<accession>A0ABD6G7V6</accession>
<sequence>MADCDAPVFIPAGADRTAEYRLWGKDRKALADCRATNAAKADTINALQRGGT</sequence>
<comment type="caution">
    <text evidence="1">The sequence shown here is derived from an EMBL/GenBank/DDBJ whole genome shotgun (WGS) entry which is preliminary data.</text>
</comment>
<dbReference type="RefSeq" id="WP_156584071.1">
    <property type="nucleotide sequence ID" value="NZ_CP118259.1"/>
</dbReference>